<evidence type="ECO:0000313" key="3">
    <source>
        <dbReference type="Proteomes" id="UP000515744"/>
    </source>
</evidence>
<dbReference type="AlphaFoldDB" id="A0A7G5CB13"/>
<dbReference type="InterPro" id="IPR036770">
    <property type="entry name" value="Ankyrin_rpt-contain_sf"/>
</dbReference>
<dbReference type="EMBL" id="CP050531">
    <property type="protein sequence ID" value="QMV46397.1"/>
    <property type="molecule type" value="Genomic_DNA"/>
</dbReference>
<gene>
    <name evidence="2" type="ORF">HC358_05165</name>
</gene>
<sequence>MNMIDNFLIKSVKNNNIRGVKLTLSLYNALNSFRKFFSKTMSFKNTGSFDINNNQALNQALGYAVKSLDYDVMELLINAGANINAIGSDGIRSVIYNYERALAHEKEVMPVLGKEYLKDYKEKCCLILGELVINGAMPRNVAEKEKILNIFKKREGFNEFKEVVKLKLEANSVGNIIPPKKPPRTFEYEPITMYAEVSNNVIPPKKPPRTFEYKSKSTGLDTSLLKEPIYAEVYDTKVSNSLGELNVSEKSIYAEIYDSHKKSTENSSLNDSGYLSISEEPIYCTIDDLSEQKKPASLKQKEPEQSSEPIYAKVDLFKKRAERKAKDIKANSGTYHGLVQDKVNDWQEQVKLSANKPINQQQTNDQKIKTKAGFSVEEIKQKYERRDSGYDSGYDSDTKVEQQLELGSKTPNSKINSVNIKYGIEKNVCAIK</sequence>
<dbReference type="RefSeq" id="WP_182158769.1">
    <property type="nucleotide sequence ID" value="NZ_CP050531.1"/>
</dbReference>
<organism evidence="2 3">
    <name type="scientific">Wolbachia pipientis</name>
    <dbReference type="NCBI Taxonomy" id="955"/>
    <lineage>
        <taxon>Bacteria</taxon>
        <taxon>Pseudomonadati</taxon>
        <taxon>Pseudomonadota</taxon>
        <taxon>Alphaproteobacteria</taxon>
        <taxon>Rickettsiales</taxon>
        <taxon>Anaplasmataceae</taxon>
        <taxon>Wolbachieae</taxon>
        <taxon>Wolbachia</taxon>
    </lineage>
</organism>
<evidence type="ECO:0000256" key="1">
    <source>
        <dbReference type="SAM" id="MobiDB-lite"/>
    </source>
</evidence>
<dbReference type="Gene3D" id="1.25.40.20">
    <property type="entry name" value="Ankyrin repeat-containing domain"/>
    <property type="match status" value="1"/>
</dbReference>
<evidence type="ECO:0008006" key="4">
    <source>
        <dbReference type="Google" id="ProtNLM"/>
    </source>
</evidence>
<proteinExistence type="predicted"/>
<evidence type="ECO:0000313" key="2">
    <source>
        <dbReference type="EMBL" id="QMV46397.1"/>
    </source>
</evidence>
<accession>A0A7G5CB13</accession>
<reference evidence="2 3" key="2">
    <citation type="journal article" date="2020" name="Mol. Biol. Evol.">
        <title>Life and death of selfish genes: comparative genomics reveals the dynamic evolution of cytoplasmic incompatibility.</title>
        <authorList>
            <person name="Martinez J."/>
            <person name="Klasson L."/>
            <person name="Welch J."/>
            <person name="Jiggins F.M."/>
        </authorList>
    </citation>
    <scope>NUCLEOTIDE SEQUENCE [LARGE SCALE GENOMIC DNA]</scope>
    <source>
        <strain evidence="2">WStv</strain>
    </source>
</reference>
<feature type="region of interest" description="Disordered" evidence="1">
    <location>
        <begin position="385"/>
        <end position="410"/>
    </location>
</feature>
<reference evidence="3" key="1">
    <citation type="journal article" date="2020" name="Mol. Biol.">
        <title>Life and death of selfish genes: comparative genomics reveals the dynamic evolution of cytoplasmic incompatibility.</title>
        <authorList>
            <person name="Martinez J."/>
            <person name="Klasson L."/>
            <person name="Welch J."/>
            <person name="Jiggins F.M."/>
        </authorList>
    </citation>
    <scope>NUCLEOTIDE SEQUENCE [LARGE SCALE GENOMIC DNA]</scope>
</reference>
<name>A0A7G5CB13_WOLPI</name>
<protein>
    <recommendedName>
        <fullName evidence="4">Ankyrin repeat domain protein</fullName>
    </recommendedName>
</protein>
<dbReference type="SUPFAM" id="SSF48403">
    <property type="entry name" value="Ankyrin repeat"/>
    <property type="match status" value="1"/>
</dbReference>
<dbReference type="Proteomes" id="UP000515744">
    <property type="component" value="Chromosome"/>
</dbReference>